<dbReference type="GO" id="GO:0004130">
    <property type="term" value="F:cytochrome-c peroxidase activity"/>
    <property type="evidence" value="ECO:0007669"/>
    <property type="project" value="TreeGrafter"/>
</dbReference>
<dbReference type="InterPro" id="IPR051395">
    <property type="entry name" value="Cytochrome_c_Peroxidase/MauG"/>
</dbReference>
<keyword evidence="8" id="KW-0249">Electron transport</keyword>
<keyword evidence="9" id="KW-0560">Oxidoreductase</keyword>
<evidence type="ECO:0000256" key="10">
    <source>
        <dbReference type="ARBA" id="ARBA00023004"/>
    </source>
</evidence>
<feature type="binding site" description="covalent" evidence="13">
    <location>
        <position position="229"/>
    </location>
    <ligand>
        <name>heme c</name>
        <dbReference type="ChEBI" id="CHEBI:61717"/>
        <label>2</label>
    </ligand>
</feature>
<evidence type="ECO:0000256" key="2">
    <source>
        <dbReference type="ARBA" id="ARBA00004856"/>
    </source>
</evidence>
<evidence type="ECO:0000256" key="4">
    <source>
        <dbReference type="ARBA" id="ARBA00022617"/>
    </source>
</evidence>
<dbReference type="AlphaFoldDB" id="I4AL58"/>
<dbReference type="PROSITE" id="PS51257">
    <property type="entry name" value="PROKAR_LIPOPROTEIN"/>
    <property type="match status" value="1"/>
</dbReference>
<sequence precursor="true">MKNILVLFLLISLSSCSEKENPEPETELTGIYPVEELLYFGDKNLPTDNITTYEGIELGRKLFYDKRLSSDGTVSCATCHKQELAFTDGKAKSIGVNNAEMSVSAMSLVNLTWNNRLTWDGKSQTLEEQAFLPMENHLEMNQDADITAQILSATDEYPVLFEAAFGSEEITPQKITKALAQFERTLISNNSKYDKYLRGEYQATESELRGIQLFFTHPEAEQGIRGGNCGDCHLGSLTSGSTLGFEGLHNNGLDNDENLEEGLFSVTQNSYDKGKFRTPSLRNIALTAPYMHDGRFQTLEEVIEHYDVGVQKSQTLSTLITAASNDFITDPNGEVRLALTEQEKQDIIAFLEMLTDEDFITNPAFSEPKQ</sequence>
<evidence type="ECO:0000256" key="12">
    <source>
        <dbReference type="ARBA" id="ARBA00073576"/>
    </source>
</evidence>
<keyword evidence="6" id="KW-0732">Signal</keyword>
<evidence type="ECO:0000256" key="3">
    <source>
        <dbReference type="ARBA" id="ARBA00022448"/>
    </source>
</evidence>
<keyword evidence="17" id="KW-1185">Reference proteome</keyword>
<dbReference type="InterPro" id="IPR036909">
    <property type="entry name" value="Cyt_c-like_dom_sf"/>
</dbReference>
<evidence type="ECO:0000256" key="5">
    <source>
        <dbReference type="ARBA" id="ARBA00022723"/>
    </source>
</evidence>
<feature type="binding site" description="covalent" evidence="13">
    <location>
        <position position="79"/>
    </location>
    <ligand>
        <name>heme c</name>
        <dbReference type="ChEBI" id="CHEBI:61717"/>
        <label>1</label>
    </ligand>
</feature>
<dbReference type="Proteomes" id="UP000006054">
    <property type="component" value="Chromosome"/>
</dbReference>
<dbReference type="InterPro" id="IPR026259">
    <property type="entry name" value="MauG/Cytc_peroxidase"/>
</dbReference>
<evidence type="ECO:0000313" key="17">
    <source>
        <dbReference type="Proteomes" id="UP000006054"/>
    </source>
</evidence>
<keyword evidence="7" id="KW-0574">Periplasm</keyword>
<dbReference type="InterPro" id="IPR009056">
    <property type="entry name" value="Cyt_c-like_dom"/>
</dbReference>
<evidence type="ECO:0000259" key="15">
    <source>
        <dbReference type="PROSITE" id="PS51007"/>
    </source>
</evidence>
<evidence type="ECO:0000313" key="16">
    <source>
        <dbReference type="EMBL" id="AFM04693.1"/>
    </source>
</evidence>
<dbReference type="GO" id="GO:0009055">
    <property type="term" value="F:electron transfer activity"/>
    <property type="evidence" value="ECO:0007669"/>
    <property type="project" value="InterPro"/>
</dbReference>
<feature type="binding site" description="covalent" evidence="13">
    <location>
        <position position="232"/>
    </location>
    <ligand>
        <name>heme c</name>
        <dbReference type="ChEBI" id="CHEBI:61717"/>
        <label>2</label>
    </ligand>
</feature>
<dbReference type="EMBL" id="CP003345">
    <property type="protein sequence ID" value="AFM04693.1"/>
    <property type="molecule type" value="Genomic_DNA"/>
</dbReference>
<protein>
    <recommendedName>
        <fullName evidence="12">Methylamine utilization protein MauG</fullName>
    </recommendedName>
</protein>
<evidence type="ECO:0000256" key="8">
    <source>
        <dbReference type="ARBA" id="ARBA00022982"/>
    </source>
</evidence>
<feature type="binding site" description="axial binding residue" evidence="14">
    <location>
        <position position="233"/>
    </location>
    <ligand>
        <name>heme c</name>
        <dbReference type="ChEBI" id="CHEBI:61717"/>
        <label>2</label>
    </ligand>
    <ligandPart>
        <name>Fe</name>
        <dbReference type="ChEBI" id="CHEBI:18248"/>
    </ligandPart>
</feature>
<dbReference type="Gene3D" id="1.10.760.10">
    <property type="entry name" value="Cytochrome c-like domain"/>
    <property type="match status" value="2"/>
</dbReference>
<dbReference type="STRING" id="880071.Fleli_2320"/>
<feature type="domain" description="Cytochrome c" evidence="15">
    <location>
        <begin position="205"/>
        <end position="355"/>
    </location>
</feature>
<dbReference type="FunFam" id="1.10.760.10:FF:000019">
    <property type="entry name" value="Di-heme cytochrome C peroxidase"/>
    <property type="match status" value="1"/>
</dbReference>
<evidence type="ECO:0000256" key="13">
    <source>
        <dbReference type="PIRSR" id="PIRSR000294-1"/>
    </source>
</evidence>
<comment type="cofactor">
    <cofactor evidence="13">
        <name>heme</name>
        <dbReference type="ChEBI" id="CHEBI:30413"/>
    </cofactor>
    <text evidence="13">Binds 2 heme groups.</text>
</comment>
<evidence type="ECO:0000256" key="11">
    <source>
        <dbReference type="ARBA" id="ARBA00058991"/>
    </source>
</evidence>
<dbReference type="GO" id="GO:0042597">
    <property type="term" value="C:periplasmic space"/>
    <property type="evidence" value="ECO:0007669"/>
    <property type="project" value="UniProtKB-SubCell"/>
</dbReference>
<evidence type="ECO:0000256" key="6">
    <source>
        <dbReference type="ARBA" id="ARBA00022729"/>
    </source>
</evidence>
<keyword evidence="10 14" id="KW-0408">Iron</keyword>
<feature type="binding site" description="covalent" evidence="13">
    <location>
        <position position="76"/>
    </location>
    <ligand>
        <name>heme c</name>
        <dbReference type="ChEBI" id="CHEBI:61717"/>
        <label>1</label>
    </ligand>
</feature>
<dbReference type="PIRSF" id="PIRSF000294">
    <property type="entry name" value="Cytochrome-c_peroxidase"/>
    <property type="match status" value="1"/>
</dbReference>
<comment type="pathway">
    <text evidence="2">One-carbon metabolism; methylamine degradation.</text>
</comment>
<keyword evidence="3" id="KW-0813">Transport</keyword>
<dbReference type="KEGG" id="fli:Fleli_2320"/>
<evidence type="ECO:0000256" key="9">
    <source>
        <dbReference type="ARBA" id="ARBA00023002"/>
    </source>
</evidence>
<proteinExistence type="predicted"/>
<dbReference type="OrthoDB" id="9805202at2"/>
<keyword evidence="16" id="KW-0575">Peroxidase</keyword>
<dbReference type="PANTHER" id="PTHR30600:SF10">
    <property type="entry name" value="BLL6722 PROTEIN"/>
    <property type="match status" value="1"/>
</dbReference>
<dbReference type="SUPFAM" id="SSF46626">
    <property type="entry name" value="Cytochrome c"/>
    <property type="match status" value="2"/>
</dbReference>
<evidence type="ECO:0000256" key="7">
    <source>
        <dbReference type="ARBA" id="ARBA00022764"/>
    </source>
</evidence>
<gene>
    <name evidence="16" type="ordered locus">Fleli_2320</name>
</gene>
<dbReference type="InterPro" id="IPR004852">
    <property type="entry name" value="Di-haem_cyt_c_peroxidsae"/>
</dbReference>
<comment type="PTM">
    <text evidence="13">Binds 2 heme groups per subunit.</text>
</comment>
<keyword evidence="5 14" id="KW-0479">Metal-binding</keyword>
<dbReference type="GO" id="GO:0020037">
    <property type="term" value="F:heme binding"/>
    <property type="evidence" value="ECO:0007669"/>
    <property type="project" value="InterPro"/>
</dbReference>
<dbReference type="GO" id="GO:0046872">
    <property type="term" value="F:metal ion binding"/>
    <property type="evidence" value="ECO:0007669"/>
    <property type="project" value="UniProtKB-KW"/>
</dbReference>
<keyword evidence="4 13" id="KW-0349">Heme</keyword>
<dbReference type="PANTHER" id="PTHR30600">
    <property type="entry name" value="CYTOCHROME C PEROXIDASE-RELATED"/>
    <property type="match status" value="1"/>
</dbReference>
<dbReference type="eggNOG" id="COG1858">
    <property type="taxonomic scope" value="Bacteria"/>
</dbReference>
<name>I4AL58_BERLS</name>
<dbReference type="HOGENOM" id="CLU_034652_3_3_10"/>
<evidence type="ECO:0000256" key="1">
    <source>
        <dbReference type="ARBA" id="ARBA00004418"/>
    </source>
</evidence>
<comment type="function">
    <text evidence="11">Involved in methylamine metabolism. Essential for the maturation of the beta subunit of MADH, presumably via a step in the biosynthesis of tryptophan tryptophylquinone (TTQ), the cofactor of MADH.</text>
</comment>
<comment type="subcellular location">
    <subcellularLocation>
        <location evidence="1">Periplasm</location>
    </subcellularLocation>
</comment>
<reference evidence="17" key="1">
    <citation type="submission" date="2012-06" db="EMBL/GenBank/DDBJ databases">
        <title>The complete genome of Flexibacter litoralis DSM 6794.</title>
        <authorList>
            <person name="Lucas S."/>
            <person name="Copeland A."/>
            <person name="Lapidus A."/>
            <person name="Glavina del Rio T."/>
            <person name="Dalin E."/>
            <person name="Tice H."/>
            <person name="Bruce D."/>
            <person name="Goodwin L."/>
            <person name="Pitluck S."/>
            <person name="Peters L."/>
            <person name="Ovchinnikova G."/>
            <person name="Lu M."/>
            <person name="Kyrpides N."/>
            <person name="Mavromatis K."/>
            <person name="Ivanova N."/>
            <person name="Brettin T."/>
            <person name="Detter J.C."/>
            <person name="Han C."/>
            <person name="Larimer F."/>
            <person name="Land M."/>
            <person name="Hauser L."/>
            <person name="Markowitz V."/>
            <person name="Cheng J.-F."/>
            <person name="Hugenholtz P."/>
            <person name="Woyke T."/>
            <person name="Wu D."/>
            <person name="Spring S."/>
            <person name="Lang E."/>
            <person name="Kopitz M."/>
            <person name="Brambilla E."/>
            <person name="Klenk H.-P."/>
            <person name="Eisen J.A."/>
        </authorList>
    </citation>
    <scope>NUCLEOTIDE SEQUENCE [LARGE SCALE GENOMIC DNA]</scope>
    <source>
        <strain evidence="17">ATCC 23117 / DSM 6794 / NBRC 15988 / NCIMB 1366 / Sio-4</strain>
    </source>
</reference>
<dbReference type="Pfam" id="PF03150">
    <property type="entry name" value="CCP_MauG"/>
    <property type="match status" value="1"/>
</dbReference>
<evidence type="ECO:0000256" key="14">
    <source>
        <dbReference type="PIRSR" id="PIRSR000294-2"/>
    </source>
</evidence>
<accession>I4AL58</accession>
<dbReference type="PROSITE" id="PS51007">
    <property type="entry name" value="CYTC"/>
    <property type="match status" value="1"/>
</dbReference>
<feature type="binding site" description="axial binding residue" evidence="14">
    <location>
        <position position="80"/>
    </location>
    <ligand>
        <name>heme c</name>
        <dbReference type="ChEBI" id="CHEBI:61717"/>
        <label>1</label>
    </ligand>
    <ligandPart>
        <name>Fe</name>
        <dbReference type="ChEBI" id="CHEBI:18248"/>
    </ligandPart>
</feature>
<dbReference type="RefSeq" id="WP_014798139.1">
    <property type="nucleotide sequence ID" value="NC_018018.1"/>
</dbReference>
<organism evidence="16 17">
    <name type="scientific">Bernardetia litoralis (strain ATCC 23117 / DSM 6794 / NBRC 15988 / NCIMB 1366 / Fx l1 / Sio-4)</name>
    <name type="common">Flexibacter litoralis</name>
    <dbReference type="NCBI Taxonomy" id="880071"/>
    <lineage>
        <taxon>Bacteria</taxon>
        <taxon>Pseudomonadati</taxon>
        <taxon>Bacteroidota</taxon>
        <taxon>Cytophagia</taxon>
        <taxon>Cytophagales</taxon>
        <taxon>Bernardetiaceae</taxon>
        <taxon>Bernardetia</taxon>
    </lineage>
</organism>